<sequence>MANLARNPEQPSYQALEDREGRKGANEQSEPDSLYMRLVDEVGCRDFNKTNFKTCDVSSLDLPIPGTTSLERVKLSDGSEASYRVHIPKDYDANKPLPVVLMFHGYGRTPSQGGAERGAAGMEEVTGLSQLADSEGFIAVYPEGNPERSYSWNNGQWFFSGRDDKEMTNKILDTVQEKLAVDKDRIYIVGYSQGGSFTHNIANKLSERVAAVVENAGWMTGKEDLPKRPFPILSIQSRTDDTVPYDGNPWYSITMKPESYTQDFYRRANGIAGEPEVATRVGLDNTKIEEYTWRNSQTGNQVKTMVLNGQGHLWYGGKGAEGTAIDTTREAWNFLKQFRRVER</sequence>
<dbReference type="GO" id="GO:0030600">
    <property type="term" value="F:feruloyl esterase activity"/>
    <property type="evidence" value="ECO:0007669"/>
    <property type="project" value="InterPro"/>
</dbReference>
<evidence type="ECO:0000256" key="3">
    <source>
        <dbReference type="ARBA" id="ARBA00022651"/>
    </source>
</evidence>
<keyword evidence="4" id="KW-0732">Signal</keyword>
<evidence type="ECO:0000256" key="4">
    <source>
        <dbReference type="ARBA" id="ARBA00022729"/>
    </source>
</evidence>
<gene>
    <name evidence="9" type="ORF">J0M35_03655</name>
</gene>
<dbReference type="GO" id="GO:0005576">
    <property type="term" value="C:extracellular region"/>
    <property type="evidence" value="ECO:0007669"/>
    <property type="project" value="UniProtKB-SubCell"/>
</dbReference>
<comment type="caution">
    <text evidence="9">The sequence shown here is derived from an EMBL/GenBank/DDBJ whole genome shotgun (WGS) entry which is preliminary data.</text>
</comment>
<dbReference type="InterPro" id="IPR000801">
    <property type="entry name" value="Esterase-like"/>
</dbReference>
<evidence type="ECO:0000313" key="10">
    <source>
        <dbReference type="Proteomes" id="UP000664277"/>
    </source>
</evidence>
<dbReference type="GO" id="GO:0045493">
    <property type="term" value="P:xylan catabolic process"/>
    <property type="evidence" value="ECO:0007669"/>
    <property type="project" value="UniProtKB-KW"/>
</dbReference>
<dbReference type="EMBL" id="JAFLCK010000003">
    <property type="protein sequence ID" value="MBN8659434.1"/>
    <property type="molecule type" value="Genomic_DNA"/>
</dbReference>
<dbReference type="PANTHER" id="PTHR38050">
    <property type="match status" value="1"/>
</dbReference>
<keyword evidence="6" id="KW-0119">Carbohydrate metabolism</keyword>
<dbReference type="InterPro" id="IPR029058">
    <property type="entry name" value="AB_hydrolase_fold"/>
</dbReference>
<dbReference type="Pfam" id="PF00756">
    <property type="entry name" value="Esterase"/>
    <property type="match status" value="1"/>
</dbReference>
<dbReference type="InterPro" id="IPR043595">
    <property type="entry name" value="FaeB/C/D"/>
</dbReference>
<dbReference type="Proteomes" id="UP000664277">
    <property type="component" value="Unassembled WGS sequence"/>
</dbReference>
<dbReference type="AlphaFoldDB" id="A0A8J7P730"/>
<dbReference type="SUPFAM" id="SSF53474">
    <property type="entry name" value="alpha/beta-Hydrolases"/>
    <property type="match status" value="1"/>
</dbReference>
<protein>
    <submittedName>
        <fullName evidence="9">Prolyl oligopeptidase family serine peptidase</fullName>
    </submittedName>
</protein>
<evidence type="ECO:0000256" key="7">
    <source>
        <dbReference type="ARBA" id="ARBA00023326"/>
    </source>
</evidence>
<keyword evidence="5" id="KW-0378">Hydrolase</keyword>
<evidence type="ECO:0000256" key="8">
    <source>
        <dbReference type="SAM" id="MobiDB-lite"/>
    </source>
</evidence>
<feature type="region of interest" description="Disordered" evidence="8">
    <location>
        <begin position="1"/>
        <end position="32"/>
    </location>
</feature>
<evidence type="ECO:0000256" key="5">
    <source>
        <dbReference type="ARBA" id="ARBA00022801"/>
    </source>
</evidence>
<organism evidence="9 10">
    <name type="scientific">Candidatus Obscuribacter phosphatis</name>
    <dbReference type="NCBI Taxonomy" id="1906157"/>
    <lineage>
        <taxon>Bacteria</taxon>
        <taxon>Bacillati</taxon>
        <taxon>Candidatus Melainabacteria</taxon>
        <taxon>Candidatus Obscuribacterales</taxon>
        <taxon>Candidatus Obscuribacteraceae</taxon>
        <taxon>Candidatus Obscuribacter</taxon>
    </lineage>
</organism>
<dbReference type="PANTHER" id="PTHR38050:SF2">
    <property type="entry name" value="FERULOYL ESTERASE C-RELATED"/>
    <property type="match status" value="1"/>
</dbReference>
<evidence type="ECO:0000256" key="2">
    <source>
        <dbReference type="ARBA" id="ARBA00022525"/>
    </source>
</evidence>
<proteinExistence type="predicted"/>
<name>A0A8J7P730_9BACT</name>
<accession>A0A8J7P730</accession>
<keyword evidence="2" id="KW-0964">Secreted</keyword>
<reference evidence="9" key="1">
    <citation type="submission" date="2021-02" db="EMBL/GenBank/DDBJ databases">
        <title>Genome-Resolved Metagenomics of a Microbial Community Performing Photosynthetic Biological Nutrient Removal.</title>
        <authorList>
            <person name="Mcdaniel E.A."/>
        </authorList>
    </citation>
    <scope>NUCLEOTIDE SEQUENCE</scope>
    <source>
        <strain evidence="9">UWPOB_OBS1</strain>
    </source>
</reference>
<evidence type="ECO:0000256" key="1">
    <source>
        <dbReference type="ARBA" id="ARBA00004613"/>
    </source>
</evidence>
<evidence type="ECO:0000256" key="6">
    <source>
        <dbReference type="ARBA" id="ARBA00023277"/>
    </source>
</evidence>
<dbReference type="Gene3D" id="3.40.50.1820">
    <property type="entry name" value="alpha/beta hydrolase"/>
    <property type="match status" value="1"/>
</dbReference>
<keyword evidence="3" id="KW-0858">Xylan degradation</keyword>
<keyword evidence="7" id="KW-0624">Polysaccharide degradation</keyword>
<evidence type="ECO:0000313" key="9">
    <source>
        <dbReference type="EMBL" id="MBN8659434.1"/>
    </source>
</evidence>
<feature type="compositionally biased region" description="Basic and acidic residues" evidence="8">
    <location>
        <begin position="16"/>
        <end position="25"/>
    </location>
</feature>
<comment type="subcellular location">
    <subcellularLocation>
        <location evidence="1">Secreted</location>
    </subcellularLocation>
</comment>